<evidence type="ECO:0000313" key="7">
    <source>
        <dbReference type="Proteomes" id="UP000001514"/>
    </source>
</evidence>
<dbReference type="Pfam" id="PF04227">
    <property type="entry name" value="Indigoidine_A"/>
    <property type="match status" value="2"/>
</dbReference>
<evidence type="ECO:0000313" key="6">
    <source>
        <dbReference type="EMBL" id="EFJ19899.1"/>
    </source>
</evidence>
<dbReference type="EMBL" id="GL377604">
    <property type="protein sequence ID" value="EFJ19899.1"/>
    <property type="molecule type" value="Genomic_DNA"/>
</dbReference>
<dbReference type="GO" id="GO:0004730">
    <property type="term" value="F:pseudouridylate synthase activity"/>
    <property type="evidence" value="ECO:0007669"/>
    <property type="project" value="InterPro"/>
</dbReference>
<evidence type="ECO:0000256" key="5">
    <source>
        <dbReference type="ARBA" id="ARBA00023295"/>
    </source>
</evidence>
<keyword evidence="5" id="KW-0326">Glycosidase</keyword>
<accession>D8S690</accession>
<keyword evidence="3" id="KW-0464">Manganese</keyword>
<reference evidence="6 7" key="1">
    <citation type="journal article" date="2011" name="Science">
        <title>The Selaginella genome identifies genetic changes associated with the evolution of vascular plants.</title>
        <authorList>
            <person name="Banks J.A."/>
            <person name="Nishiyama T."/>
            <person name="Hasebe M."/>
            <person name="Bowman J.L."/>
            <person name="Gribskov M."/>
            <person name="dePamphilis C."/>
            <person name="Albert V.A."/>
            <person name="Aono N."/>
            <person name="Aoyama T."/>
            <person name="Ambrose B.A."/>
            <person name="Ashton N.W."/>
            <person name="Axtell M.J."/>
            <person name="Barker E."/>
            <person name="Barker M.S."/>
            <person name="Bennetzen J.L."/>
            <person name="Bonawitz N.D."/>
            <person name="Chapple C."/>
            <person name="Cheng C."/>
            <person name="Correa L.G."/>
            <person name="Dacre M."/>
            <person name="DeBarry J."/>
            <person name="Dreyer I."/>
            <person name="Elias M."/>
            <person name="Engstrom E.M."/>
            <person name="Estelle M."/>
            <person name="Feng L."/>
            <person name="Finet C."/>
            <person name="Floyd S.K."/>
            <person name="Frommer W.B."/>
            <person name="Fujita T."/>
            <person name="Gramzow L."/>
            <person name="Gutensohn M."/>
            <person name="Harholt J."/>
            <person name="Hattori M."/>
            <person name="Heyl A."/>
            <person name="Hirai T."/>
            <person name="Hiwatashi Y."/>
            <person name="Ishikawa M."/>
            <person name="Iwata M."/>
            <person name="Karol K.G."/>
            <person name="Koehler B."/>
            <person name="Kolukisaoglu U."/>
            <person name="Kubo M."/>
            <person name="Kurata T."/>
            <person name="Lalonde S."/>
            <person name="Li K."/>
            <person name="Li Y."/>
            <person name="Litt A."/>
            <person name="Lyons E."/>
            <person name="Manning G."/>
            <person name="Maruyama T."/>
            <person name="Michael T.P."/>
            <person name="Mikami K."/>
            <person name="Miyazaki S."/>
            <person name="Morinaga S."/>
            <person name="Murata T."/>
            <person name="Mueller-Roeber B."/>
            <person name="Nelson D.R."/>
            <person name="Obara M."/>
            <person name="Oguri Y."/>
            <person name="Olmstead R.G."/>
            <person name="Onodera N."/>
            <person name="Petersen B.L."/>
            <person name="Pils B."/>
            <person name="Prigge M."/>
            <person name="Rensing S.A."/>
            <person name="Riano-Pachon D.M."/>
            <person name="Roberts A.W."/>
            <person name="Sato Y."/>
            <person name="Scheller H.V."/>
            <person name="Schulz B."/>
            <person name="Schulz C."/>
            <person name="Shakirov E.V."/>
            <person name="Shibagaki N."/>
            <person name="Shinohara N."/>
            <person name="Shippen D.E."/>
            <person name="Soerensen I."/>
            <person name="Sotooka R."/>
            <person name="Sugimoto N."/>
            <person name="Sugita M."/>
            <person name="Sumikawa N."/>
            <person name="Tanurdzic M."/>
            <person name="Theissen G."/>
            <person name="Ulvskov P."/>
            <person name="Wakazuki S."/>
            <person name="Weng J.K."/>
            <person name="Willats W.W."/>
            <person name="Wipf D."/>
            <person name="Wolf P.G."/>
            <person name="Yang L."/>
            <person name="Zimmer A.D."/>
            <person name="Zhu Q."/>
            <person name="Mitros T."/>
            <person name="Hellsten U."/>
            <person name="Loque D."/>
            <person name="Otillar R."/>
            <person name="Salamov A."/>
            <person name="Schmutz J."/>
            <person name="Shapiro H."/>
            <person name="Lindquist E."/>
            <person name="Lucas S."/>
            <person name="Rokhsar D."/>
            <person name="Grigoriev I.V."/>
        </authorList>
    </citation>
    <scope>NUCLEOTIDE SEQUENCE [LARGE SCALE GENOMIC DNA]</scope>
</reference>
<dbReference type="InterPro" id="IPR022830">
    <property type="entry name" value="Indigdn_synthA-like"/>
</dbReference>
<dbReference type="PANTHER" id="PTHR42909:SF1">
    <property type="entry name" value="CARBOHYDRATE KINASE PFKB DOMAIN-CONTAINING PROTEIN"/>
    <property type="match status" value="1"/>
</dbReference>
<dbReference type="HOGENOM" id="CLU_2079133_0_0_1"/>
<dbReference type="InParanoid" id="D8S690"/>
<evidence type="ECO:0000256" key="2">
    <source>
        <dbReference type="ARBA" id="ARBA00022801"/>
    </source>
</evidence>
<dbReference type="eggNOG" id="KOG3009">
    <property type="taxonomic scope" value="Eukaryota"/>
</dbReference>
<dbReference type="Proteomes" id="UP000001514">
    <property type="component" value="Unassembled WGS sequence"/>
</dbReference>
<protein>
    <submittedName>
        <fullName evidence="6">Uncharacterized protein</fullName>
    </submittedName>
</protein>
<evidence type="ECO:0000256" key="4">
    <source>
        <dbReference type="ARBA" id="ARBA00023239"/>
    </source>
</evidence>
<keyword evidence="1" id="KW-0479">Metal-binding</keyword>
<feature type="non-terminal residue" evidence="6">
    <location>
        <position position="1"/>
    </location>
</feature>
<dbReference type="STRING" id="88036.D8S690"/>
<organism evidence="7">
    <name type="scientific">Selaginella moellendorffii</name>
    <name type="common">Spikemoss</name>
    <dbReference type="NCBI Taxonomy" id="88036"/>
    <lineage>
        <taxon>Eukaryota</taxon>
        <taxon>Viridiplantae</taxon>
        <taxon>Streptophyta</taxon>
        <taxon>Embryophyta</taxon>
        <taxon>Tracheophyta</taxon>
        <taxon>Lycopodiopsida</taxon>
        <taxon>Selaginellales</taxon>
        <taxon>Selaginellaceae</taxon>
        <taxon>Selaginella</taxon>
    </lineage>
</organism>
<dbReference type="KEGG" id="smo:SELMODRAFT_109791"/>
<dbReference type="InterPro" id="IPR007342">
    <property type="entry name" value="PsuG"/>
</dbReference>
<dbReference type="GO" id="GO:0016798">
    <property type="term" value="F:hydrolase activity, acting on glycosyl bonds"/>
    <property type="evidence" value="ECO:0007669"/>
    <property type="project" value="UniProtKB-KW"/>
</dbReference>
<dbReference type="AlphaFoldDB" id="D8S690"/>
<proteinExistence type="predicted"/>
<gene>
    <name evidence="6" type="ORF">SELMODRAFT_109791</name>
</gene>
<sequence length="118" mass="12770">IACRGNGETTVSATISFASKVAGIKVFVTGGIGGVHRQGESRKPKVPQGSYFCVFNFVFIKLLGLNRTRYKTPVAVVCAGVKSILDIPRTLEYLVRPSYSARAYSTDEFPAFFTPKSG</sequence>
<evidence type="ECO:0000256" key="3">
    <source>
        <dbReference type="ARBA" id="ARBA00023211"/>
    </source>
</evidence>
<dbReference type="Gramene" id="EFJ19899">
    <property type="protein sequence ID" value="EFJ19899"/>
    <property type="gene ID" value="SELMODRAFT_109791"/>
</dbReference>
<keyword evidence="4" id="KW-0456">Lyase</keyword>
<dbReference type="GO" id="GO:0046872">
    <property type="term" value="F:metal ion binding"/>
    <property type="evidence" value="ECO:0007669"/>
    <property type="project" value="UniProtKB-KW"/>
</dbReference>
<dbReference type="SUPFAM" id="SSF110581">
    <property type="entry name" value="Indigoidine synthase A-like"/>
    <property type="match status" value="1"/>
</dbReference>
<evidence type="ECO:0000256" key="1">
    <source>
        <dbReference type="ARBA" id="ARBA00022723"/>
    </source>
</evidence>
<dbReference type="Gene3D" id="3.40.1790.10">
    <property type="entry name" value="Indigoidine synthase domain"/>
    <property type="match status" value="1"/>
</dbReference>
<keyword evidence="7" id="KW-1185">Reference proteome</keyword>
<name>D8S690_SELML</name>
<keyword evidence="2" id="KW-0378">Hydrolase</keyword>
<dbReference type="PANTHER" id="PTHR42909">
    <property type="entry name" value="ZGC:136858"/>
    <property type="match status" value="1"/>
</dbReference>